<feature type="transmembrane region" description="Helical" evidence="1">
    <location>
        <begin position="125"/>
        <end position="142"/>
    </location>
</feature>
<dbReference type="PROSITE" id="PS50035">
    <property type="entry name" value="PLD"/>
    <property type="match status" value="1"/>
</dbReference>
<accession>A0ABY7QLJ1</accession>
<keyword evidence="1" id="KW-1133">Transmembrane helix</keyword>
<proteinExistence type="predicted"/>
<keyword evidence="1" id="KW-0812">Transmembrane</keyword>
<feature type="domain" description="PLD phosphodiesterase" evidence="2">
    <location>
        <begin position="177"/>
        <end position="204"/>
    </location>
</feature>
<evidence type="ECO:0000256" key="1">
    <source>
        <dbReference type="SAM" id="Phobius"/>
    </source>
</evidence>
<evidence type="ECO:0000259" key="2">
    <source>
        <dbReference type="PROSITE" id="PS50035"/>
    </source>
</evidence>
<name>A0ABY7QLJ1_9FLAO</name>
<dbReference type="PANTHER" id="PTHR21248">
    <property type="entry name" value="CARDIOLIPIN SYNTHASE"/>
    <property type="match status" value="1"/>
</dbReference>
<reference evidence="3 4" key="1">
    <citation type="submission" date="2023-01" db="EMBL/GenBank/DDBJ databases">
        <title>Complete genome of Chryseobacterium camelliae VAN22-5A.</title>
        <authorList>
            <person name="Zong G."/>
            <person name="Cao G."/>
        </authorList>
    </citation>
    <scope>NUCLEOTIDE SEQUENCE [LARGE SCALE GENOMIC DNA]</scope>
    <source>
        <strain evidence="3 4">VAN22-5A</strain>
    </source>
</reference>
<dbReference type="Proteomes" id="UP001210978">
    <property type="component" value="Chromosome"/>
</dbReference>
<keyword evidence="1" id="KW-0472">Membrane</keyword>
<dbReference type="SUPFAM" id="SSF56024">
    <property type="entry name" value="Phospholipase D/nuclease"/>
    <property type="match status" value="1"/>
</dbReference>
<sequence length="255" mass="29367">MFYNNAVCDIYIGKSAGTKLLQDIRNAKTNVKIVSPYLSPSLIKELIFLHSKGIQISLITSDEIEDFYGNDKNINKLIVQKRHIDEKAKQSRDSLISLSGTLLFAIIGLAVVLVPLIFLLKEWKFAYGFILVVLLFFVRDFIVRQIKNKRIYHYTYKQLFPFKVFISPNITGNNSFNKTFVHSKIYVIDDEITYLGSLNFTAKGIKENHETRIRTADPNAVVKIVEEVNEIFFNSNLAERDLQFWGSQLYAEPIN</sequence>
<feature type="transmembrane region" description="Helical" evidence="1">
    <location>
        <begin position="95"/>
        <end position="119"/>
    </location>
</feature>
<dbReference type="SMART" id="SM00155">
    <property type="entry name" value="PLDc"/>
    <property type="match status" value="1"/>
</dbReference>
<dbReference type="Pfam" id="PF13091">
    <property type="entry name" value="PLDc_2"/>
    <property type="match status" value="1"/>
</dbReference>
<organism evidence="3 4">
    <name type="scientific">Chryseobacterium camelliae</name>
    <dbReference type="NCBI Taxonomy" id="1265445"/>
    <lineage>
        <taxon>Bacteria</taxon>
        <taxon>Pseudomonadati</taxon>
        <taxon>Bacteroidota</taxon>
        <taxon>Flavobacteriia</taxon>
        <taxon>Flavobacteriales</taxon>
        <taxon>Weeksellaceae</taxon>
        <taxon>Chryseobacterium group</taxon>
        <taxon>Chryseobacterium</taxon>
    </lineage>
</organism>
<dbReference type="EMBL" id="CP115859">
    <property type="protein sequence ID" value="WBV60029.1"/>
    <property type="molecule type" value="Genomic_DNA"/>
</dbReference>
<gene>
    <name evidence="3" type="ORF">PFY12_13410</name>
</gene>
<evidence type="ECO:0000313" key="3">
    <source>
        <dbReference type="EMBL" id="WBV60029.1"/>
    </source>
</evidence>
<evidence type="ECO:0000313" key="4">
    <source>
        <dbReference type="Proteomes" id="UP001210978"/>
    </source>
</evidence>
<keyword evidence="4" id="KW-1185">Reference proteome</keyword>
<dbReference type="InterPro" id="IPR001736">
    <property type="entry name" value="PLipase_D/transphosphatidylase"/>
</dbReference>
<dbReference type="PANTHER" id="PTHR21248:SF22">
    <property type="entry name" value="PHOSPHOLIPASE D"/>
    <property type="match status" value="1"/>
</dbReference>
<protein>
    <submittedName>
        <fullName evidence="3">Phospholipase D-like domain-containing protein</fullName>
    </submittedName>
</protein>
<dbReference type="Gene3D" id="3.30.870.10">
    <property type="entry name" value="Endonuclease Chain A"/>
    <property type="match status" value="1"/>
</dbReference>
<dbReference type="InterPro" id="IPR025202">
    <property type="entry name" value="PLD-like_dom"/>
</dbReference>
<dbReference type="RefSeq" id="WP_271148376.1">
    <property type="nucleotide sequence ID" value="NZ_CP115859.1"/>
</dbReference>